<reference evidence="2 3" key="1">
    <citation type="journal article" date="2019" name="New Phytol.">
        <title>Comparative genomics reveals unique wood-decay strategies and fruiting body development in the Schizophyllaceae.</title>
        <authorList>
            <person name="Almasi E."/>
            <person name="Sahu N."/>
            <person name="Krizsan K."/>
            <person name="Balint B."/>
            <person name="Kovacs G.M."/>
            <person name="Kiss B."/>
            <person name="Cseklye J."/>
            <person name="Drula E."/>
            <person name="Henrissat B."/>
            <person name="Nagy I."/>
            <person name="Chovatia M."/>
            <person name="Adam C."/>
            <person name="LaButti K."/>
            <person name="Lipzen A."/>
            <person name="Riley R."/>
            <person name="Grigoriev I.V."/>
            <person name="Nagy L.G."/>
        </authorList>
    </citation>
    <scope>NUCLEOTIDE SEQUENCE [LARGE SCALE GENOMIC DNA]</scope>
    <source>
        <strain evidence="2 3">NL-1724</strain>
    </source>
</reference>
<dbReference type="AlphaFoldDB" id="A0A550CFX1"/>
<keyword evidence="3" id="KW-1185">Reference proteome</keyword>
<comment type="caution">
    <text evidence="2">The sequence shown here is derived from an EMBL/GenBank/DDBJ whole genome shotgun (WGS) entry which is preliminary data.</text>
</comment>
<evidence type="ECO:0000256" key="1">
    <source>
        <dbReference type="SAM" id="Phobius"/>
    </source>
</evidence>
<protein>
    <submittedName>
        <fullName evidence="2">Uncharacterized protein</fullName>
    </submittedName>
</protein>
<feature type="transmembrane region" description="Helical" evidence="1">
    <location>
        <begin position="85"/>
        <end position="102"/>
    </location>
</feature>
<evidence type="ECO:0000313" key="2">
    <source>
        <dbReference type="EMBL" id="TRM63709.1"/>
    </source>
</evidence>
<organism evidence="2 3">
    <name type="scientific">Schizophyllum amplum</name>
    <dbReference type="NCBI Taxonomy" id="97359"/>
    <lineage>
        <taxon>Eukaryota</taxon>
        <taxon>Fungi</taxon>
        <taxon>Dikarya</taxon>
        <taxon>Basidiomycota</taxon>
        <taxon>Agaricomycotina</taxon>
        <taxon>Agaricomycetes</taxon>
        <taxon>Agaricomycetidae</taxon>
        <taxon>Agaricales</taxon>
        <taxon>Schizophyllaceae</taxon>
        <taxon>Schizophyllum</taxon>
    </lineage>
</organism>
<proteinExistence type="predicted"/>
<keyword evidence="1" id="KW-0812">Transmembrane</keyword>
<sequence length="221" mass="24337">MRVFESTIKPPISRLLYDQANTNVGPCSILSILLHISALPVCITIWFTPDPPPPRSGFPTRSGYMSGRNISHFLFITPSRLSRRTLTIALASFLCFFSFRAVSTSIMFPIRIACPSAFTYASTFPILPLSMTNMNDLRRTASDSVFVNSYLKPSQDRKDVRTFECGPACALRGDVSPYRGHRRVLRPPVSSCGSRVDSTTGSTPADNAMILYCSSGILAKP</sequence>
<name>A0A550CFX1_9AGAR</name>
<gene>
    <name evidence="2" type="ORF">BD626DRAFT_275626</name>
</gene>
<accession>A0A550CFX1</accession>
<feature type="transmembrane region" description="Helical" evidence="1">
    <location>
        <begin position="29"/>
        <end position="48"/>
    </location>
</feature>
<evidence type="ECO:0000313" key="3">
    <source>
        <dbReference type="Proteomes" id="UP000320762"/>
    </source>
</evidence>
<keyword evidence="1" id="KW-1133">Transmembrane helix</keyword>
<dbReference type="EMBL" id="VDMD01000009">
    <property type="protein sequence ID" value="TRM63709.1"/>
    <property type="molecule type" value="Genomic_DNA"/>
</dbReference>
<keyword evidence="1" id="KW-0472">Membrane</keyword>
<dbReference type="Proteomes" id="UP000320762">
    <property type="component" value="Unassembled WGS sequence"/>
</dbReference>